<gene>
    <name evidence="1" type="ORF">KGA66_14010</name>
</gene>
<evidence type="ECO:0000313" key="2">
    <source>
        <dbReference type="Proteomes" id="UP000677913"/>
    </source>
</evidence>
<reference evidence="1" key="1">
    <citation type="submission" date="2021-04" db="EMBL/GenBank/DDBJ databases">
        <title>Genome based classification of Actinospica acidithermotolerans sp. nov., an actinobacterium isolated from an Indonesian hot spring.</title>
        <authorList>
            <person name="Kusuma A.B."/>
            <person name="Putra K.E."/>
            <person name="Nafisah S."/>
            <person name="Loh J."/>
            <person name="Nouioui I."/>
            <person name="Goodfellow M."/>
        </authorList>
    </citation>
    <scope>NUCLEOTIDE SEQUENCE</scope>
    <source>
        <strain evidence="1">DSM 45618</strain>
    </source>
</reference>
<dbReference type="InterPro" id="IPR024747">
    <property type="entry name" value="Pyridox_Oxase-rel"/>
</dbReference>
<sequence length="152" mass="16015">METDVNGLEVLSRAEAIALLETQEVGRLVYTRRALPAIRPVNFAVRAGAVLIWTGSASSLGQAVRGAVVAFEADQLDRATRSGWSVAVLGTAQLVTDELELARARQDGPVPWAPGVKDHLIRIPLTVVTGRWLGERAAVPAGVVVSGSGAVR</sequence>
<keyword evidence="2" id="KW-1185">Reference proteome</keyword>
<dbReference type="InterPro" id="IPR012349">
    <property type="entry name" value="Split_barrel_FMN-bd"/>
</dbReference>
<evidence type="ECO:0000313" key="1">
    <source>
        <dbReference type="EMBL" id="MBS2964169.1"/>
    </source>
</evidence>
<dbReference type="SUPFAM" id="SSF50475">
    <property type="entry name" value="FMN-binding split barrel"/>
    <property type="match status" value="1"/>
</dbReference>
<dbReference type="RefSeq" id="WP_211468531.1">
    <property type="nucleotide sequence ID" value="NZ_JAGSXH010000043.1"/>
</dbReference>
<name>A0A8J7WQF8_9ACTN</name>
<organism evidence="1 2">
    <name type="scientific">Actinocrinis puniceicyclus</name>
    <dbReference type="NCBI Taxonomy" id="977794"/>
    <lineage>
        <taxon>Bacteria</taxon>
        <taxon>Bacillati</taxon>
        <taxon>Actinomycetota</taxon>
        <taxon>Actinomycetes</taxon>
        <taxon>Catenulisporales</taxon>
        <taxon>Actinospicaceae</taxon>
        <taxon>Actinocrinis</taxon>
    </lineage>
</organism>
<dbReference type="AlphaFoldDB" id="A0A8J7WQF8"/>
<proteinExistence type="predicted"/>
<protein>
    <submittedName>
        <fullName evidence="1">Pyridoxamine 5'-phosphate oxidase family protein</fullName>
    </submittedName>
</protein>
<comment type="caution">
    <text evidence="1">The sequence shown here is derived from an EMBL/GenBank/DDBJ whole genome shotgun (WGS) entry which is preliminary data.</text>
</comment>
<dbReference type="EMBL" id="JAGSXH010000043">
    <property type="protein sequence ID" value="MBS2964169.1"/>
    <property type="molecule type" value="Genomic_DNA"/>
</dbReference>
<dbReference type="Proteomes" id="UP000677913">
    <property type="component" value="Unassembled WGS sequence"/>
</dbReference>
<dbReference type="Gene3D" id="2.30.110.10">
    <property type="entry name" value="Electron Transport, Fmn-binding Protein, Chain A"/>
    <property type="match status" value="1"/>
</dbReference>
<dbReference type="Pfam" id="PF12900">
    <property type="entry name" value="Pyridox_ox_2"/>
    <property type="match status" value="1"/>
</dbReference>
<accession>A0A8J7WQF8</accession>